<sequence length="627" mass="70455">MVRFVSILSLFGCATTLVTAHDDMDMDMDMDMNIDTTTSQSIDVSPTASIVPVPHEPKHLHGLPILQSPSLTPAERLYWENYNTTTYFTTQAGNRSALRYHIITLLLVAFVLYPVSLALSAARSRWYLPLLFVNLCICISSVMALSVFKNTFPEEDWYAHNIYGTTSVLLLVFMLVHFFAAVLSVPVSLASKKEYRPVDTIPLNDLESTPVMVNSARGSPSPSSNRDTLFSLSSDTTTATATNNNKRRRAEGEDEGDNTSNHDTLRDEDYDNDDDEIASIEAPPLLPQDIPVFRILFTNTKYQMLAAHLSCVANVVFHMLTYPLFMYIFVDLIIGFAVGNLLGKGIRIFNLLAHWIKGGVFFTLGVVSLARYCGFGAKYGWAWNNISFTSQLTQTRSSNLLFRFAPAGTFTMEFVESFLIFFYGSTNIFLEHLAGNGGAWTAKDLQHVSIAFMFIGTGLCGLLTEYKLNHWRFEHARKRPQTDVVAATPGYSPNPFPAFTIFWTGILMSQHAQSSQFSTTIHTQWGYLLSYGSFFRLLTFLILFLVPNTNSAASKPFTELITSFCLLCGGLVFMESTDQSIEAMEYRGFTPMFTFNLSVGFVSLLMAWEMILFIWKDWLIKTRKTSL</sequence>
<accession>C7GJS8</accession>
<protein>
    <submittedName>
        <fullName evidence="6">YCR061W-like protein</fullName>
    </submittedName>
</protein>
<comment type="caution">
    <text evidence="6">The sequence shown here is derived from an EMBL/GenBank/DDBJ whole genome shotgun (WGS) entry which is preliminary data.</text>
</comment>
<feature type="signal peptide" evidence="3">
    <location>
        <begin position="1"/>
        <end position="20"/>
    </location>
</feature>
<dbReference type="PANTHER" id="PTHR31685">
    <property type="entry name" value="INTEGRAL MEMBRANE PROTEIN (AFU_ORTHOLOGUE AFUA_6G12730)-RELATED"/>
    <property type="match status" value="1"/>
</dbReference>
<feature type="transmembrane region" description="Helical" evidence="2">
    <location>
        <begin position="168"/>
        <end position="189"/>
    </location>
</feature>
<organism evidence="6 7">
    <name type="scientific">Saccharomyces cerevisiae (strain JAY291)</name>
    <name type="common">Baker's yeast</name>
    <dbReference type="NCBI Taxonomy" id="574961"/>
    <lineage>
        <taxon>Eukaryota</taxon>
        <taxon>Fungi</taxon>
        <taxon>Dikarya</taxon>
        <taxon>Ascomycota</taxon>
        <taxon>Saccharomycotina</taxon>
        <taxon>Saccharomycetes</taxon>
        <taxon>Saccharomycetales</taxon>
        <taxon>Saccharomycetaceae</taxon>
        <taxon>Saccharomyces</taxon>
    </lineage>
</organism>
<feature type="transmembrane region" description="Helical" evidence="2">
    <location>
        <begin position="445"/>
        <end position="464"/>
    </location>
</feature>
<dbReference type="Pfam" id="PF10355">
    <property type="entry name" value="Ytp1"/>
    <property type="match status" value="1"/>
</dbReference>
<feature type="chain" id="PRO_5002978058" evidence="3">
    <location>
        <begin position="21"/>
        <end position="627"/>
    </location>
</feature>
<dbReference type="InterPro" id="IPR018825">
    <property type="entry name" value="DUF2427"/>
</dbReference>
<dbReference type="OrthoDB" id="4005299at2759"/>
<feature type="transmembrane region" description="Helical" evidence="2">
    <location>
        <begin position="401"/>
        <end position="424"/>
    </location>
</feature>
<feature type="transmembrane region" description="Helical" evidence="2">
    <location>
        <begin position="594"/>
        <end position="615"/>
    </location>
</feature>
<feature type="transmembrane region" description="Helical" evidence="2">
    <location>
        <begin position="525"/>
        <end position="545"/>
    </location>
</feature>
<keyword evidence="2" id="KW-1133">Transmembrane helix</keyword>
<feature type="transmembrane region" description="Helical" evidence="2">
    <location>
        <begin position="355"/>
        <end position="381"/>
    </location>
</feature>
<evidence type="ECO:0000256" key="3">
    <source>
        <dbReference type="SAM" id="SignalP"/>
    </source>
</evidence>
<dbReference type="Proteomes" id="UP000008073">
    <property type="component" value="Unassembled WGS sequence"/>
</dbReference>
<feature type="transmembrane region" description="Helical" evidence="2">
    <location>
        <begin position="326"/>
        <end position="343"/>
    </location>
</feature>
<feature type="region of interest" description="Disordered" evidence="1">
    <location>
        <begin position="212"/>
        <end position="270"/>
    </location>
</feature>
<dbReference type="Pfam" id="PF10348">
    <property type="entry name" value="DUF2427"/>
    <property type="match status" value="1"/>
</dbReference>
<gene>
    <name evidence="6" type="ORF">C1Q_00445</name>
</gene>
<proteinExistence type="predicted"/>
<keyword evidence="3" id="KW-0732">Signal</keyword>
<evidence type="ECO:0000256" key="2">
    <source>
        <dbReference type="SAM" id="Phobius"/>
    </source>
</evidence>
<dbReference type="EMBL" id="ACFL01000014">
    <property type="protein sequence ID" value="EEU08928.1"/>
    <property type="molecule type" value="Genomic_DNA"/>
</dbReference>
<evidence type="ECO:0000313" key="6">
    <source>
        <dbReference type="EMBL" id="EEU08928.1"/>
    </source>
</evidence>
<evidence type="ECO:0000259" key="5">
    <source>
        <dbReference type="Pfam" id="PF10355"/>
    </source>
</evidence>
<name>C7GJS8_YEAS2</name>
<keyword evidence="2" id="KW-0812">Transmembrane</keyword>
<dbReference type="AlphaFoldDB" id="C7GJS8"/>
<dbReference type="InterPro" id="IPR018827">
    <property type="entry name" value="YTP1_C"/>
</dbReference>
<dbReference type="PANTHER" id="PTHR31685:SF3">
    <property type="entry name" value="INTEGRAL MEMBRANE PROTEIN (AFU_ORTHOLOGUE AFUA_6G12730)"/>
    <property type="match status" value="1"/>
</dbReference>
<evidence type="ECO:0000313" key="7">
    <source>
        <dbReference type="Proteomes" id="UP000008073"/>
    </source>
</evidence>
<reference evidence="6 7" key="1">
    <citation type="journal article" date="2009" name="Genome Res.">
        <title>Genome structure of a Saccharomyces cerevisiae strain widely used in bioethanol production.</title>
        <authorList>
            <person name="Argueso J.L."/>
            <person name="Carazzolle M.F."/>
            <person name="Mieczkowski P.A."/>
            <person name="Duarte F.M."/>
            <person name="Netto O.V."/>
            <person name="Missawa S.K."/>
            <person name="Galzerani F."/>
            <person name="Costa G.G."/>
            <person name="Vidal R.O."/>
            <person name="Noronha M.F."/>
            <person name="Dominska M."/>
            <person name="Andrietta M.G."/>
            <person name="Andrietta S.R."/>
            <person name="Cunha A.F."/>
            <person name="Gomes L.H."/>
            <person name="Tavares F.C."/>
            <person name="Alcarde A.R."/>
            <person name="Dietrich F.S."/>
            <person name="McCusker J.H."/>
            <person name="Petes T.D."/>
            <person name="Pereira G.A."/>
        </authorList>
    </citation>
    <scope>NUCLEOTIDE SEQUENCE [LARGE SCALE GENOMIC DNA]</scope>
    <source>
        <strain evidence="6 7">JAY291</strain>
    </source>
</reference>
<feature type="compositionally biased region" description="Polar residues" evidence="1">
    <location>
        <begin position="216"/>
        <end position="235"/>
    </location>
</feature>
<evidence type="ECO:0000256" key="1">
    <source>
        <dbReference type="SAM" id="MobiDB-lite"/>
    </source>
</evidence>
<keyword evidence="2" id="KW-0472">Membrane</keyword>
<feature type="domain" description="DUF2427" evidence="4">
    <location>
        <begin position="81"/>
        <end position="183"/>
    </location>
</feature>
<feature type="domain" description="Protein YTP1-like C-terminal" evidence="5">
    <location>
        <begin position="328"/>
        <end position="617"/>
    </location>
</feature>
<feature type="transmembrane region" description="Helical" evidence="2">
    <location>
        <begin position="98"/>
        <end position="119"/>
    </location>
</feature>
<feature type="transmembrane region" description="Helical" evidence="2">
    <location>
        <begin position="126"/>
        <end position="148"/>
    </location>
</feature>
<evidence type="ECO:0000259" key="4">
    <source>
        <dbReference type="Pfam" id="PF10348"/>
    </source>
</evidence>